<keyword evidence="4" id="KW-0768">Sushi</keyword>
<dbReference type="PROSITE" id="PS50923">
    <property type="entry name" value="SUSHI"/>
    <property type="match status" value="1"/>
</dbReference>
<evidence type="ECO:0000259" key="6">
    <source>
        <dbReference type="PROSITE" id="PS50923"/>
    </source>
</evidence>
<feature type="disulfide bond" evidence="3">
    <location>
        <begin position="206"/>
        <end position="224"/>
    </location>
</feature>
<dbReference type="SMART" id="SM00192">
    <property type="entry name" value="LDLa"/>
    <property type="match status" value="2"/>
</dbReference>
<reference evidence="7" key="1">
    <citation type="submission" date="2021-06" db="EMBL/GenBank/DDBJ databases">
        <authorList>
            <person name="Hodson N. C."/>
            <person name="Mongue J. A."/>
            <person name="Jaron S. K."/>
        </authorList>
    </citation>
    <scope>NUCLEOTIDE SEQUENCE</scope>
</reference>
<feature type="domain" description="Sushi" evidence="6">
    <location>
        <begin position="308"/>
        <end position="366"/>
    </location>
</feature>
<comment type="caution">
    <text evidence="4">Lacks conserved residue(s) required for the propagation of feature annotation.</text>
</comment>
<evidence type="ECO:0000256" key="4">
    <source>
        <dbReference type="PROSITE-ProRule" id="PRU00302"/>
    </source>
</evidence>
<proteinExistence type="inferred from homology"/>
<dbReference type="AlphaFoldDB" id="A0A8J2K7Q1"/>
<name>A0A8J2K7Q1_9HEXA</name>
<dbReference type="InterPro" id="IPR002172">
    <property type="entry name" value="LDrepeatLR_classA_rpt"/>
</dbReference>
<dbReference type="InterPro" id="IPR001254">
    <property type="entry name" value="Trypsin_dom"/>
</dbReference>
<accession>A0A8J2K7Q1</accession>
<dbReference type="FunFam" id="2.40.10.10:FF:000068">
    <property type="entry name" value="transmembrane protease serine 2"/>
    <property type="match status" value="1"/>
</dbReference>
<dbReference type="Proteomes" id="UP000708208">
    <property type="component" value="Unassembled WGS sequence"/>
</dbReference>
<dbReference type="SMART" id="SM00020">
    <property type="entry name" value="Tryp_SPc"/>
    <property type="match status" value="1"/>
</dbReference>
<sequence length="633" mass="70773">MVSYILPYNGTDDEYHLVIFRLKTPFNFDTPYVRSICQPYGVIPYLHALGYKGRYSDMLSYSRNIEPSFLSGFNCPINEAGPQKITRLFANTYNNNTCRNTYKYYYRSQPDELFCIIIDPAQEVTDSTCMSHGSLKTFKPRTSTITRNAFFDPESRFYASGIISLIPRRNLGQCNIHTVYISQCMFTSSLDWIKLNIICNSTTYPCHDGKCVPLDQVCDGKVDCSSGEDEDPVYCKATNRCKKRDAYQCGLEGKCIRGTRVGDGVKHCPSRSDEDPQVIKARRIRQNKNPSVEPVFCDPVKVPQGVTTNCSHPNLGVVDCSKSLAGTKMSMTCAKNYRPSSKINTITIKCYDDKTWKPFRQFSCQPGCGLVEKLKTNSTGEIALNSSLSKFPWQGTIMRENEAGTMERICGASLIERNILITAANCTTDEEGMPYKPQDLKIALNINGVIQEQKEEVNMNLLDVEEIRRLQNYDANTSQSDIAIIKLTQSVTYSDSVKPICYLMNKFTKAPAPNSTGIVPTYDGRPGKNSTEVTSLDFIILPADRCETISRDSFCAQPSQGGVPCSDIGGAGLVFPVESGKDMVTYVLKGVFQNVKKHVVCEHDSKQIYGLAHLDYHSEWIQLNLQGITNTAV</sequence>
<dbReference type="GO" id="GO:0004252">
    <property type="term" value="F:serine-type endopeptidase activity"/>
    <property type="evidence" value="ECO:0007669"/>
    <property type="project" value="InterPro"/>
</dbReference>
<feature type="domain" description="Peptidase S1" evidence="5">
    <location>
        <begin position="377"/>
        <end position="626"/>
    </location>
</feature>
<evidence type="ECO:0008006" key="9">
    <source>
        <dbReference type="Google" id="ProtNLM"/>
    </source>
</evidence>
<dbReference type="InterPro" id="IPR023415">
    <property type="entry name" value="LDLR_class-A_CS"/>
</dbReference>
<evidence type="ECO:0000313" key="7">
    <source>
        <dbReference type="EMBL" id="CAG7731004.1"/>
    </source>
</evidence>
<dbReference type="OrthoDB" id="6147874at2759"/>
<evidence type="ECO:0000313" key="8">
    <source>
        <dbReference type="Proteomes" id="UP000708208"/>
    </source>
</evidence>
<protein>
    <recommendedName>
        <fullName evidence="9">Peptidase S1 domain-containing protein</fullName>
    </recommendedName>
</protein>
<evidence type="ECO:0000256" key="3">
    <source>
        <dbReference type="PROSITE-ProRule" id="PRU00124"/>
    </source>
</evidence>
<dbReference type="InterPro" id="IPR000436">
    <property type="entry name" value="Sushi_SCR_CCP_dom"/>
</dbReference>
<keyword evidence="8" id="KW-1185">Reference proteome</keyword>
<dbReference type="PROSITE" id="PS50068">
    <property type="entry name" value="LDLRA_2"/>
    <property type="match status" value="1"/>
</dbReference>
<dbReference type="PANTHER" id="PTHR24256">
    <property type="entry name" value="TRYPTASE-RELATED"/>
    <property type="match status" value="1"/>
</dbReference>
<gene>
    <name evidence="7" type="ORF">AFUS01_LOCUS19614</name>
</gene>
<evidence type="ECO:0000256" key="2">
    <source>
        <dbReference type="ARBA" id="ARBA00024195"/>
    </source>
</evidence>
<keyword evidence="1 3" id="KW-1015">Disulfide bond</keyword>
<evidence type="ECO:0000256" key="1">
    <source>
        <dbReference type="ARBA" id="ARBA00023157"/>
    </source>
</evidence>
<comment type="similarity">
    <text evidence="2">Belongs to the peptidase S1 family. CLIP subfamily.</text>
</comment>
<dbReference type="PROSITE" id="PS50240">
    <property type="entry name" value="TRYPSIN_DOM"/>
    <property type="match status" value="1"/>
</dbReference>
<dbReference type="EMBL" id="CAJVCH010204444">
    <property type="protein sequence ID" value="CAG7731004.1"/>
    <property type="molecule type" value="Genomic_DNA"/>
</dbReference>
<dbReference type="Pfam" id="PF00057">
    <property type="entry name" value="Ldl_recept_a"/>
    <property type="match status" value="1"/>
</dbReference>
<dbReference type="CDD" id="cd00112">
    <property type="entry name" value="LDLa"/>
    <property type="match status" value="1"/>
</dbReference>
<comment type="caution">
    <text evidence="7">The sequence shown here is derived from an EMBL/GenBank/DDBJ whole genome shotgun (WGS) entry which is preliminary data.</text>
</comment>
<dbReference type="Pfam" id="PF00089">
    <property type="entry name" value="Trypsin"/>
    <property type="match status" value="1"/>
</dbReference>
<dbReference type="PROSITE" id="PS01209">
    <property type="entry name" value="LDLRA_1"/>
    <property type="match status" value="1"/>
</dbReference>
<evidence type="ECO:0000259" key="5">
    <source>
        <dbReference type="PROSITE" id="PS50240"/>
    </source>
</evidence>
<feature type="disulfide bond" evidence="3">
    <location>
        <begin position="199"/>
        <end position="211"/>
    </location>
</feature>
<dbReference type="GO" id="GO:0006508">
    <property type="term" value="P:proteolysis"/>
    <property type="evidence" value="ECO:0007669"/>
    <property type="project" value="InterPro"/>
</dbReference>
<dbReference type="InterPro" id="IPR051487">
    <property type="entry name" value="Ser/Thr_Proteases_Immune/Dev"/>
</dbReference>
<organism evidence="7 8">
    <name type="scientific">Allacma fusca</name>
    <dbReference type="NCBI Taxonomy" id="39272"/>
    <lineage>
        <taxon>Eukaryota</taxon>
        <taxon>Metazoa</taxon>
        <taxon>Ecdysozoa</taxon>
        <taxon>Arthropoda</taxon>
        <taxon>Hexapoda</taxon>
        <taxon>Collembola</taxon>
        <taxon>Symphypleona</taxon>
        <taxon>Sminthuridae</taxon>
        <taxon>Allacma</taxon>
    </lineage>
</organism>